<accession>A0A6J0U570</accession>
<evidence type="ECO:0000313" key="3">
    <source>
        <dbReference type="Proteomes" id="UP001652642"/>
    </source>
</evidence>
<feature type="region of interest" description="Disordered" evidence="1">
    <location>
        <begin position="140"/>
        <end position="216"/>
    </location>
</feature>
<feature type="signal peptide" evidence="2">
    <location>
        <begin position="1"/>
        <end position="24"/>
    </location>
</feature>
<feature type="chain" id="PRO_5046371276" evidence="2">
    <location>
        <begin position="25"/>
        <end position="216"/>
    </location>
</feature>
<dbReference type="AlphaFoldDB" id="A0A6J0U570"/>
<dbReference type="GeneID" id="110082584"/>
<evidence type="ECO:0000256" key="2">
    <source>
        <dbReference type="SAM" id="SignalP"/>
    </source>
</evidence>
<keyword evidence="3" id="KW-1185">Reference proteome</keyword>
<dbReference type="Proteomes" id="UP001652642">
    <property type="component" value="Chromosome 6"/>
</dbReference>
<proteinExistence type="predicted"/>
<keyword evidence="2" id="KW-0732">Signal</keyword>
<gene>
    <name evidence="4" type="primary">LOC110082584</name>
</gene>
<evidence type="ECO:0000256" key="1">
    <source>
        <dbReference type="SAM" id="MobiDB-lite"/>
    </source>
</evidence>
<sequence>MGSWLLGAWPATLALLVFIYVGHGAELRDAAWEAEGDPRKGEVASLRLSRTTQRSKPTFYRTGSLSALSRGLMTNLSVVEEVPEEVEDAQRRERQASLIRDPCWGCCVTRFPNHTGSREAGSSPEIKGSGRQEANATERCRGCCGANGPADGRPLGRGEEGRGSQTSQGHSGERPQRPVSDREVPADRPAQKGENGWSSFSRGVHEPRGQPHRGGP</sequence>
<evidence type="ECO:0000313" key="4">
    <source>
        <dbReference type="RefSeq" id="XP_020655896.2"/>
    </source>
</evidence>
<dbReference type="RefSeq" id="XP_020655896.2">
    <property type="nucleotide sequence ID" value="XM_020800237.2"/>
</dbReference>
<reference evidence="4" key="1">
    <citation type="submission" date="2025-08" db="UniProtKB">
        <authorList>
            <consortium name="RefSeq"/>
        </authorList>
    </citation>
    <scope>IDENTIFICATION</scope>
</reference>
<name>A0A6J0U570_9SAUR</name>
<protein>
    <submittedName>
        <fullName evidence="4">Uncharacterized protein isoform X2</fullName>
    </submittedName>
</protein>
<feature type="compositionally biased region" description="Basic and acidic residues" evidence="1">
    <location>
        <begin position="171"/>
        <end position="191"/>
    </location>
</feature>
<feature type="region of interest" description="Disordered" evidence="1">
    <location>
        <begin position="114"/>
        <end position="133"/>
    </location>
</feature>
<organism evidence="3 4">
    <name type="scientific">Pogona vitticeps</name>
    <name type="common">central bearded dragon</name>
    <dbReference type="NCBI Taxonomy" id="103695"/>
    <lineage>
        <taxon>Eukaryota</taxon>
        <taxon>Metazoa</taxon>
        <taxon>Chordata</taxon>
        <taxon>Craniata</taxon>
        <taxon>Vertebrata</taxon>
        <taxon>Euteleostomi</taxon>
        <taxon>Lepidosauria</taxon>
        <taxon>Squamata</taxon>
        <taxon>Bifurcata</taxon>
        <taxon>Unidentata</taxon>
        <taxon>Episquamata</taxon>
        <taxon>Toxicofera</taxon>
        <taxon>Iguania</taxon>
        <taxon>Acrodonta</taxon>
        <taxon>Agamidae</taxon>
        <taxon>Amphibolurinae</taxon>
        <taxon>Pogona</taxon>
    </lineage>
</organism>